<feature type="compositionally biased region" description="Basic and acidic residues" evidence="1">
    <location>
        <begin position="75"/>
        <end position="89"/>
    </location>
</feature>
<feature type="compositionally biased region" description="Polar residues" evidence="1">
    <location>
        <begin position="38"/>
        <end position="53"/>
    </location>
</feature>
<evidence type="ECO:0000256" key="1">
    <source>
        <dbReference type="SAM" id="MobiDB-lite"/>
    </source>
</evidence>
<dbReference type="InterPro" id="IPR021136">
    <property type="entry name" value="Flagellar_hook_control-like_C"/>
</dbReference>
<evidence type="ECO:0000313" key="4">
    <source>
        <dbReference type="Proteomes" id="UP001521137"/>
    </source>
</evidence>
<dbReference type="Gene3D" id="3.30.750.140">
    <property type="match status" value="1"/>
</dbReference>
<gene>
    <name evidence="3" type="ORF">L0668_19040</name>
</gene>
<feature type="region of interest" description="Disordered" evidence="1">
    <location>
        <begin position="686"/>
        <end position="727"/>
    </location>
</feature>
<dbReference type="RefSeq" id="WP_235314313.1">
    <property type="nucleotide sequence ID" value="NZ_JAKGAS010000015.1"/>
</dbReference>
<organism evidence="3 4">
    <name type="scientific">Paraglaciecola algarum</name>
    <dbReference type="NCBI Taxonomy" id="3050085"/>
    <lineage>
        <taxon>Bacteria</taxon>
        <taxon>Pseudomonadati</taxon>
        <taxon>Pseudomonadota</taxon>
        <taxon>Gammaproteobacteria</taxon>
        <taxon>Alteromonadales</taxon>
        <taxon>Alteromonadaceae</taxon>
        <taxon>Paraglaciecola</taxon>
    </lineage>
</organism>
<keyword evidence="3" id="KW-0282">Flagellum</keyword>
<dbReference type="InterPro" id="IPR038610">
    <property type="entry name" value="FliK-like_C_sf"/>
</dbReference>
<dbReference type="InterPro" id="IPR052563">
    <property type="entry name" value="FliK"/>
</dbReference>
<feature type="region of interest" description="Disordered" evidence="1">
    <location>
        <begin position="1"/>
        <end position="125"/>
    </location>
</feature>
<evidence type="ECO:0000313" key="3">
    <source>
        <dbReference type="EMBL" id="MCF2950213.1"/>
    </source>
</evidence>
<reference evidence="3 4" key="1">
    <citation type="submission" date="2022-01" db="EMBL/GenBank/DDBJ databases">
        <title>Paraglaciecola sp. G1-23.</title>
        <authorList>
            <person name="Jin M.S."/>
            <person name="Han D.M."/>
            <person name="Kim H.M."/>
            <person name="Jeon C.O."/>
        </authorList>
    </citation>
    <scope>NUCLEOTIDE SEQUENCE [LARGE SCALE GENOMIC DNA]</scope>
    <source>
        <strain evidence="3 4">G1-23</strain>
    </source>
</reference>
<comment type="caution">
    <text evidence="3">The sequence shown here is derived from an EMBL/GenBank/DDBJ whole genome shotgun (WGS) entry which is preliminary data.</text>
</comment>
<protein>
    <submittedName>
        <fullName evidence="3">Flagellar hook-length control protein FliK</fullName>
    </submittedName>
</protein>
<feature type="compositionally biased region" description="Polar residues" evidence="1">
    <location>
        <begin position="686"/>
        <end position="698"/>
    </location>
</feature>
<dbReference type="Proteomes" id="UP001521137">
    <property type="component" value="Unassembled WGS sequence"/>
</dbReference>
<keyword evidence="3" id="KW-0966">Cell projection</keyword>
<dbReference type="PANTHER" id="PTHR37533:SF2">
    <property type="entry name" value="FLAGELLAR HOOK-LENGTH CONTROL PROTEIN"/>
    <property type="match status" value="1"/>
</dbReference>
<accession>A0ABS9DDY1</accession>
<dbReference type="Pfam" id="PF02120">
    <property type="entry name" value="Flg_hook"/>
    <property type="match status" value="1"/>
</dbReference>
<feature type="compositionally biased region" description="Polar residues" evidence="1">
    <location>
        <begin position="61"/>
        <end position="73"/>
    </location>
</feature>
<sequence length="741" mass="80901">MMQQVATTKSDIAAIATGTSQEQQLDSGSSKDFERLLQDQQSKDATTPSSKKNSVYKDAQSKSAQISPSNNDSVQDDKQVTKEQRDIDSKPTLVKSENSDKDSDSATEEQANKTKKHVPGDNIQADNQVANDRVALKLDAHISKILSDTKESQKLTFIDGKLTSSSGKELFTELDNLDEWVQLVNNLQKLSGESDSSVETNIIEKEIIKEKSLIVSIKDEEVIATNETVENQELITNDTTDAHSYVQSSDALDKLAQKIIDKITSGDSFDPGKKLVGEDQVSAVIAELKEQPELLRQIFKDFYSPEGQNGEVKLKQENVEGSEQQIPSIDAIESDEKLSDDNIDLLRALLLFKPAAGSVSENQLADEAHPNVQQHHVTNMLSTQLESDESVNFIDLIEEPSAIDSSFIETSNISDEMVAAQPISMDKTTALKQLVNLPESQLDKVLNNIAQQLLGKDTVTEAKTSQVLDTGINRELADFASTVSSPIKEFIGALKSGVSEFKTQLSQGREPGIDLKFLVNEALAKVTEANPSTTPVQNSEQILNNISQLVDFSAGLNRSLDQQSSAHSQTYHSLARDVSQLQGEQTKQAQLSQVESKFEKAVNIAKPEGLQQLADKVRWMANSKNLVAEIRLDPAELGSVHVKVAMSGESATVNFVVQSQQARDAMDNATPRLREMLAEKGIELGQSSVKQESNGQSQKDSELAKSASSIGEHTGDNQESEQGITEQKIVNGALGGIDYFV</sequence>
<feature type="domain" description="Flagellar hook-length control protein-like C-terminal" evidence="2">
    <location>
        <begin position="615"/>
        <end position="697"/>
    </location>
</feature>
<feature type="compositionally biased region" description="Polar residues" evidence="1">
    <location>
        <begin position="1"/>
        <end position="10"/>
    </location>
</feature>
<dbReference type="EMBL" id="JAKGAS010000015">
    <property type="protein sequence ID" value="MCF2950213.1"/>
    <property type="molecule type" value="Genomic_DNA"/>
</dbReference>
<feature type="compositionally biased region" description="Polar residues" evidence="1">
    <location>
        <begin position="17"/>
        <end position="28"/>
    </location>
</feature>
<dbReference type="PANTHER" id="PTHR37533">
    <property type="entry name" value="FLAGELLAR HOOK-LENGTH CONTROL PROTEIN"/>
    <property type="match status" value="1"/>
</dbReference>
<keyword evidence="3" id="KW-0969">Cilium</keyword>
<keyword evidence="4" id="KW-1185">Reference proteome</keyword>
<name>A0ABS9DDY1_9ALTE</name>
<proteinExistence type="predicted"/>
<dbReference type="CDD" id="cd17470">
    <property type="entry name" value="T3SS_Flik_C"/>
    <property type="match status" value="1"/>
</dbReference>
<evidence type="ECO:0000259" key="2">
    <source>
        <dbReference type="Pfam" id="PF02120"/>
    </source>
</evidence>